<proteinExistence type="predicted"/>
<accession>A0A4Y8N486</accession>
<keyword evidence="1" id="KW-0732">Signal</keyword>
<dbReference type="RefSeq" id="WP_134456358.1">
    <property type="nucleotide sequence ID" value="NZ_JBHMFL010000150.1"/>
</dbReference>
<feature type="signal peptide" evidence="1">
    <location>
        <begin position="1"/>
        <end position="27"/>
    </location>
</feature>
<dbReference type="Proteomes" id="UP000297385">
    <property type="component" value="Unassembled WGS sequence"/>
</dbReference>
<dbReference type="GeneID" id="97306987"/>
<evidence type="ECO:0000313" key="3">
    <source>
        <dbReference type="Proteomes" id="UP000297385"/>
    </source>
</evidence>
<dbReference type="AlphaFoldDB" id="A0A4Y8N486"/>
<gene>
    <name evidence="2" type="ORF">E2553_05550</name>
</gene>
<sequence length="152" mass="16201">MDRRTFMMTSAYLSTAAGSAWPWLAHAAARSNTVAVADSTLAYGAAFAGYASHRQLPVFETGGDIGALWYTKLAPLLCATPTRTLARTPTPTLQSTSLIGLTRASDYFVLSQLAKSAGQVIEHSHEPGADPDAQRAHVAFAFTFAPPAWRMG</sequence>
<feature type="chain" id="PRO_5021316073" evidence="1">
    <location>
        <begin position="28"/>
        <end position="152"/>
    </location>
</feature>
<organism evidence="2 3">
    <name type="scientific">Paraburkholderia dipogonis</name>
    <dbReference type="NCBI Taxonomy" id="1211383"/>
    <lineage>
        <taxon>Bacteria</taxon>
        <taxon>Pseudomonadati</taxon>
        <taxon>Pseudomonadota</taxon>
        <taxon>Betaproteobacteria</taxon>
        <taxon>Burkholderiales</taxon>
        <taxon>Burkholderiaceae</taxon>
        <taxon>Paraburkholderia</taxon>
    </lineage>
</organism>
<name>A0A4Y8N486_9BURK</name>
<dbReference type="EMBL" id="SNVI01000001">
    <property type="protein sequence ID" value="TFE44534.1"/>
    <property type="molecule type" value="Genomic_DNA"/>
</dbReference>
<reference evidence="2 3" key="1">
    <citation type="submission" date="2019-03" db="EMBL/GenBank/DDBJ databases">
        <title>Complete Genome Sequence of Paraburkholderia dipogonis ICMP 19430T, a Nitrogen-fixing Symbiont of the South African Invasive Legume Dipogon lignosus in New Zealand.</title>
        <authorList>
            <person name="De Meyer S.E."/>
        </authorList>
    </citation>
    <scope>NUCLEOTIDE SEQUENCE [LARGE SCALE GENOMIC DNA]</scope>
    <source>
        <strain evidence="2 3">ICMP 19430</strain>
    </source>
</reference>
<comment type="caution">
    <text evidence="2">The sequence shown here is derived from an EMBL/GenBank/DDBJ whole genome shotgun (WGS) entry which is preliminary data.</text>
</comment>
<evidence type="ECO:0000313" key="2">
    <source>
        <dbReference type="EMBL" id="TFE44534.1"/>
    </source>
</evidence>
<protein>
    <submittedName>
        <fullName evidence="2">Uncharacterized protein</fullName>
    </submittedName>
</protein>
<evidence type="ECO:0000256" key="1">
    <source>
        <dbReference type="SAM" id="SignalP"/>
    </source>
</evidence>